<organism evidence="4">
    <name type="scientific">Lotharella globosa</name>
    <dbReference type="NCBI Taxonomy" id="91324"/>
    <lineage>
        <taxon>Eukaryota</taxon>
        <taxon>Sar</taxon>
        <taxon>Rhizaria</taxon>
        <taxon>Cercozoa</taxon>
        <taxon>Chlorarachniophyceae</taxon>
        <taxon>Lotharella</taxon>
    </lineage>
</organism>
<feature type="region of interest" description="Disordered" evidence="2">
    <location>
        <begin position="113"/>
        <end position="170"/>
    </location>
</feature>
<protein>
    <recommendedName>
        <fullName evidence="3">Response regulatory domain-containing protein</fullName>
    </recommendedName>
</protein>
<dbReference type="InterPro" id="IPR001789">
    <property type="entry name" value="Sig_transdc_resp-reg_receiver"/>
</dbReference>
<evidence type="ECO:0000313" key="4">
    <source>
        <dbReference type="EMBL" id="CAE0684002.1"/>
    </source>
</evidence>
<keyword evidence="1" id="KW-0597">Phosphoprotein</keyword>
<feature type="domain" description="Response regulatory" evidence="3">
    <location>
        <begin position="1"/>
        <end position="84"/>
    </location>
</feature>
<dbReference type="Gene3D" id="3.40.50.2300">
    <property type="match status" value="1"/>
</dbReference>
<feature type="compositionally biased region" description="Polar residues" evidence="2">
    <location>
        <begin position="134"/>
        <end position="143"/>
    </location>
</feature>
<dbReference type="InterPro" id="IPR011006">
    <property type="entry name" value="CheY-like_superfamily"/>
</dbReference>
<accession>A0A7S4E1Y5</accession>
<name>A0A7S4E1Y5_9EUKA</name>
<evidence type="ECO:0000256" key="1">
    <source>
        <dbReference type="PROSITE-ProRule" id="PRU00169"/>
    </source>
</evidence>
<dbReference type="Pfam" id="PF00072">
    <property type="entry name" value="Response_reg"/>
    <property type="match status" value="1"/>
</dbReference>
<proteinExistence type="predicted"/>
<dbReference type="EMBL" id="HBIV01052183">
    <property type="protein sequence ID" value="CAE0684002.1"/>
    <property type="molecule type" value="Transcribed_RNA"/>
</dbReference>
<dbReference type="GO" id="GO:0000160">
    <property type="term" value="P:phosphorelay signal transduction system"/>
    <property type="evidence" value="ECO:0007669"/>
    <property type="project" value="InterPro"/>
</dbReference>
<evidence type="ECO:0000259" key="3">
    <source>
        <dbReference type="PROSITE" id="PS50110"/>
    </source>
</evidence>
<dbReference type="PROSITE" id="PS50110">
    <property type="entry name" value="RESPONSE_REGULATORY"/>
    <property type="match status" value="1"/>
</dbReference>
<feature type="modified residue" description="4-aspartylphosphate" evidence="1">
    <location>
        <position position="12"/>
    </location>
</feature>
<dbReference type="SUPFAM" id="SSF52172">
    <property type="entry name" value="CheY-like"/>
    <property type="match status" value="1"/>
</dbReference>
<dbReference type="AlphaFoldDB" id="A0A7S4E1Y5"/>
<feature type="compositionally biased region" description="Basic and acidic residues" evidence="2">
    <location>
        <begin position="158"/>
        <end position="170"/>
    </location>
</feature>
<sequence length="170" mass="19312">MEKNKYVIIFMDQEMKVPGDVKRQLDGHETLQRIRDRGVNCPVIMRTTRVDEQFIALYEQAGADLLLSKGVNPSALKKDFLPHLADLCCADWVNEELKRAMAMAGIVFLNKQKAVPTSPPPKPARPRKLHQDDNSSNAQTVKPQNRKKRKRPQVCDASHSDSSEKKQHIT</sequence>
<gene>
    <name evidence="4" type="ORF">LGLO00237_LOCUS35790</name>
</gene>
<evidence type="ECO:0000256" key="2">
    <source>
        <dbReference type="SAM" id="MobiDB-lite"/>
    </source>
</evidence>
<reference evidence="4" key="1">
    <citation type="submission" date="2021-01" db="EMBL/GenBank/DDBJ databases">
        <authorList>
            <person name="Corre E."/>
            <person name="Pelletier E."/>
            <person name="Niang G."/>
            <person name="Scheremetjew M."/>
            <person name="Finn R."/>
            <person name="Kale V."/>
            <person name="Holt S."/>
            <person name="Cochrane G."/>
            <person name="Meng A."/>
            <person name="Brown T."/>
            <person name="Cohen L."/>
        </authorList>
    </citation>
    <scope>NUCLEOTIDE SEQUENCE</scope>
    <source>
        <strain evidence="4">CCCM811</strain>
    </source>
</reference>